<feature type="domain" description="DUF732" evidence="2">
    <location>
        <begin position="37"/>
        <end position="102"/>
    </location>
</feature>
<evidence type="ECO:0000256" key="1">
    <source>
        <dbReference type="SAM" id="SignalP"/>
    </source>
</evidence>
<dbReference type="EMBL" id="JAYJJT010000007">
    <property type="protein sequence ID" value="MEB3049584.1"/>
    <property type="molecule type" value="Genomic_DNA"/>
</dbReference>
<reference evidence="3 4" key="1">
    <citation type="submission" date="2023-12" db="EMBL/GenBank/DDBJ databases">
        <title>Description of new species of Mycobacterium terrae complex isolated from sewage at the Sao Paulo Zoological Park Foundation in Brazil.</title>
        <authorList>
            <person name="Romagnoli C.L."/>
            <person name="Conceicao E.C."/>
            <person name="Machado E."/>
            <person name="Barreto L.B.P.F."/>
            <person name="Sharma A."/>
            <person name="Silva N.M."/>
            <person name="Marques L.E."/>
            <person name="Juliana M.A."/>
            <person name="Lourenco M.C.S."/>
            <person name="Digiampietri L.A."/>
            <person name="Suffys P.N."/>
            <person name="Viana-Niero C."/>
        </authorList>
    </citation>
    <scope>NUCLEOTIDE SEQUENCE [LARGE SCALE GENOMIC DNA]</scope>
    <source>
        <strain evidence="3 4">MYC123</strain>
    </source>
</reference>
<keyword evidence="4" id="KW-1185">Reference proteome</keyword>
<gene>
    <name evidence="3" type="ORF">KV112_07540</name>
</gene>
<evidence type="ECO:0000313" key="4">
    <source>
        <dbReference type="Proteomes" id="UP001299046"/>
    </source>
</evidence>
<dbReference type="Proteomes" id="UP001299046">
    <property type="component" value="Unassembled WGS sequence"/>
</dbReference>
<evidence type="ECO:0000259" key="2">
    <source>
        <dbReference type="Pfam" id="PF05305"/>
    </source>
</evidence>
<evidence type="ECO:0000313" key="3">
    <source>
        <dbReference type="EMBL" id="MEB3049584.1"/>
    </source>
</evidence>
<accession>A0ABU5YJA9</accession>
<comment type="caution">
    <text evidence="3">The sequence shown here is derived from an EMBL/GenBank/DDBJ whole genome shotgun (WGS) entry which is preliminary data.</text>
</comment>
<feature type="chain" id="PRO_5045529987" evidence="1">
    <location>
        <begin position="29"/>
        <end position="107"/>
    </location>
</feature>
<organism evidence="3 4">
    <name type="scientific">[Mycobacterium] zoologicum</name>
    <dbReference type="NCBI Taxonomy" id="2872311"/>
    <lineage>
        <taxon>Bacteria</taxon>
        <taxon>Bacillati</taxon>
        <taxon>Actinomycetota</taxon>
        <taxon>Actinomycetes</taxon>
        <taxon>Mycobacteriales</taxon>
        <taxon>Mycobacteriaceae</taxon>
        <taxon>Mycolicibacter</taxon>
    </lineage>
</organism>
<dbReference type="RefSeq" id="WP_224861148.1">
    <property type="nucleotide sequence ID" value="NZ_JAYJJS010000035.1"/>
</dbReference>
<proteinExistence type="predicted"/>
<protein>
    <submittedName>
        <fullName evidence="3">DUF732 domain-containing protein</fullName>
    </submittedName>
</protein>
<name>A0ABU5YJA9_9MYCO</name>
<feature type="signal peptide" evidence="1">
    <location>
        <begin position="1"/>
        <end position="28"/>
    </location>
</feature>
<dbReference type="Pfam" id="PF05305">
    <property type="entry name" value="DUF732"/>
    <property type="match status" value="1"/>
</dbReference>
<keyword evidence="1" id="KW-0732">Signal</keyword>
<dbReference type="InterPro" id="IPR007969">
    <property type="entry name" value="DUF732"/>
</dbReference>
<sequence length="107" mass="10909">MVSRSVRLAAAAAAAGALLGVAAGPASAYPIPLTSDDIRFLNTARGTFPGDDDELLQAGKYMCHLLYSGQPSAAVIDQVGAEHGASHDQAAKLMRAARGSLCRMAPG</sequence>